<evidence type="ECO:0000256" key="3">
    <source>
        <dbReference type="ARBA" id="ARBA00023002"/>
    </source>
</evidence>
<evidence type="ECO:0000313" key="4">
    <source>
        <dbReference type="EMBL" id="CAB4904425.1"/>
    </source>
</evidence>
<gene>
    <name evidence="4" type="ORF">UFOPK3516_01107</name>
</gene>
<dbReference type="EMBL" id="CAFBMB010000092">
    <property type="protein sequence ID" value="CAB4904425.1"/>
    <property type="molecule type" value="Genomic_DNA"/>
</dbReference>
<dbReference type="Pfam" id="PF00106">
    <property type="entry name" value="adh_short"/>
    <property type="match status" value="1"/>
</dbReference>
<keyword evidence="3" id="KW-0560">Oxidoreductase</keyword>
<accession>A0A6J7GHM0</accession>
<name>A0A6J7GHM0_9ZZZZ</name>
<dbReference type="AlphaFoldDB" id="A0A6J7GHM0"/>
<dbReference type="InterPro" id="IPR036291">
    <property type="entry name" value="NAD(P)-bd_dom_sf"/>
</dbReference>
<comment type="similarity">
    <text evidence="1">Belongs to the short-chain dehydrogenases/reductases (SDR) family.</text>
</comment>
<proteinExistence type="inferred from homology"/>
<dbReference type="GO" id="GO:0016491">
    <property type="term" value="F:oxidoreductase activity"/>
    <property type="evidence" value="ECO:0007669"/>
    <property type="project" value="UniProtKB-KW"/>
</dbReference>
<reference evidence="4" key="1">
    <citation type="submission" date="2020-05" db="EMBL/GenBank/DDBJ databases">
        <authorList>
            <person name="Chiriac C."/>
            <person name="Salcher M."/>
            <person name="Ghai R."/>
            <person name="Kavagutti S V."/>
        </authorList>
    </citation>
    <scope>NUCLEOTIDE SEQUENCE</scope>
</reference>
<organism evidence="4">
    <name type="scientific">freshwater metagenome</name>
    <dbReference type="NCBI Taxonomy" id="449393"/>
    <lineage>
        <taxon>unclassified sequences</taxon>
        <taxon>metagenomes</taxon>
        <taxon>ecological metagenomes</taxon>
    </lineage>
</organism>
<dbReference type="PANTHER" id="PTHR43391">
    <property type="entry name" value="RETINOL DEHYDROGENASE-RELATED"/>
    <property type="match status" value="1"/>
</dbReference>
<dbReference type="PANTHER" id="PTHR43391:SF14">
    <property type="entry name" value="DEHYDROGENASE_REDUCTASE SDR FAMILY PROTEIN 7-LIKE"/>
    <property type="match status" value="1"/>
</dbReference>
<dbReference type="PRINTS" id="PR00081">
    <property type="entry name" value="GDHRDH"/>
</dbReference>
<dbReference type="InterPro" id="IPR002347">
    <property type="entry name" value="SDR_fam"/>
</dbReference>
<evidence type="ECO:0000256" key="1">
    <source>
        <dbReference type="ARBA" id="ARBA00006484"/>
    </source>
</evidence>
<dbReference type="SUPFAM" id="SSF51735">
    <property type="entry name" value="NAD(P)-binding Rossmann-fold domains"/>
    <property type="match status" value="1"/>
</dbReference>
<evidence type="ECO:0000256" key="2">
    <source>
        <dbReference type="ARBA" id="ARBA00022857"/>
    </source>
</evidence>
<protein>
    <submittedName>
        <fullName evidence="4">Unannotated protein</fullName>
    </submittedName>
</protein>
<keyword evidence="2" id="KW-0521">NADP</keyword>
<dbReference type="Gene3D" id="3.40.50.720">
    <property type="entry name" value="NAD(P)-binding Rossmann-like Domain"/>
    <property type="match status" value="1"/>
</dbReference>
<sequence length="118" mass="12768">MATYTASKMAVVGITEALYMECAEDGGKIKATCVCPGPVKSDIKDSLRNRSDGSALGMVDVDGQKEGFLSKLRWMEPLDVGDMVVDVVGKDQLYVITHPEIWPPLEARFSAIQKAFGA</sequence>